<dbReference type="InterPro" id="IPR000792">
    <property type="entry name" value="Tscrpt_reg_LuxR_C"/>
</dbReference>
<dbReference type="InterPro" id="IPR016032">
    <property type="entry name" value="Sig_transdc_resp-reg_C-effctor"/>
</dbReference>
<dbReference type="PANTHER" id="PTHR43214">
    <property type="entry name" value="TWO-COMPONENT RESPONSE REGULATOR"/>
    <property type="match status" value="1"/>
</dbReference>
<feature type="domain" description="Response regulatory" evidence="5">
    <location>
        <begin position="3"/>
        <end position="119"/>
    </location>
</feature>
<evidence type="ECO:0000313" key="6">
    <source>
        <dbReference type="EMBL" id="MBB5326696.1"/>
    </source>
</evidence>
<name>A0A9X0Q9S9_9BACT</name>
<dbReference type="InterPro" id="IPR001789">
    <property type="entry name" value="Sig_transdc_resp-reg_receiver"/>
</dbReference>
<keyword evidence="1 3" id="KW-0597">Phosphoprotein</keyword>
<dbReference type="PRINTS" id="PR00038">
    <property type="entry name" value="HTHLUXR"/>
</dbReference>
<dbReference type="SUPFAM" id="SSF46894">
    <property type="entry name" value="C-terminal effector domain of the bipartite response regulators"/>
    <property type="match status" value="1"/>
</dbReference>
<evidence type="ECO:0000259" key="5">
    <source>
        <dbReference type="PROSITE" id="PS50110"/>
    </source>
</evidence>
<dbReference type="RefSeq" id="WP_183972835.1">
    <property type="nucleotide sequence ID" value="NZ_JACHEB010000001.1"/>
</dbReference>
<dbReference type="Proteomes" id="UP000535182">
    <property type="component" value="Unassembled WGS sequence"/>
</dbReference>
<feature type="modified residue" description="4-aspartylphosphate" evidence="3">
    <location>
        <position position="54"/>
    </location>
</feature>
<gene>
    <name evidence="6" type="ORF">HDF14_000290</name>
</gene>
<dbReference type="PANTHER" id="PTHR43214:SF43">
    <property type="entry name" value="TWO-COMPONENT RESPONSE REGULATOR"/>
    <property type="match status" value="1"/>
</dbReference>
<dbReference type="SMART" id="SM00421">
    <property type="entry name" value="HTH_LUXR"/>
    <property type="match status" value="1"/>
</dbReference>
<dbReference type="Pfam" id="PF00196">
    <property type="entry name" value="GerE"/>
    <property type="match status" value="1"/>
</dbReference>
<comment type="caution">
    <text evidence="6">The sequence shown here is derived from an EMBL/GenBank/DDBJ whole genome shotgun (WGS) entry which is preliminary data.</text>
</comment>
<reference evidence="6 7" key="1">
    <citation type="submission" date="2020-08" db="EMBL/GenBank/DDBJ databases">
        <title>Genomic Encyclopedia of Type Strains, Phase IV (KMG-V): Genome sequencing to study the core and pangenomes of soil and plant-associated prokaryotes.</title>
        <authorList>
            <person name="Whitman W."/>
        </authorList>
    </citation>
    <scope>NUCLEOTIDE SEQUENCE [LARGE SCALE GENOMIC DNA]</scope>
    <source>
        <strain evidence="6 7">X5P2</strain>
    </source>
</reference>
<dbReference type="InterPro" id="IPR039420">
    <property type="entry name" value="WalR-like"/>
</dbReference>
<accession>A0A9X0Q9S9</accession>
<sequence>MIRVLVVDDHPMMRAGIASEINTEPDMIVVGEAIDGREAILQFRLHKPEVMLVDMRMPNMGGLETILKVRAEFPTARIVVLTTGGGDYQAIRAFRAGASGYLLKDMLGSELVKTIRLVHEGHRCIPDEIASKLFGSSGEAELTVRELDVLRRAARGLSNKLIAEEMLISEHTVKGYLKNIMTKLQASDRTHAVTISIQRGFFDV</sequence>
<dbReference type="PROSITE" id="PS50110">
    <property type="entry name" value="RESPONSE_REGULATORY"/>
    <property type="match status" value="1"/>
</dbReference>
<keyword evidence="2 6" id="KW-0238">DNA-binding</keyword>
<keyword evidence="7" id="KW-1185">Reference proteome</keyword>
<evidence type="ECO:0000256" key="2">
    <source>
        <dbReference type="ARBA" id="ARBA00023125"/>
    </source>
</evidence>
<dbReference type="CDD" id="cd17535">
    <property type="entry name" value="REC_NarL-like"/>
    <property type="match status" value="1"/>
</dbReference>
<evidence type="ECO:0000259" key="4">
    <source>
        <dbReference type="PROSITE" id="PS50043"/>
    </source>
</evidence>
<dbReference type="PROSITE" id="PS50043">
    <property type="entry name" value="HTH_LUXR_2"/>
    <property type="match status" value="1"/>
</dbReference>
<protein>
    <submittedName>
        <fullName evidence="6">DNA-binding NarL/FixJ family response regulator</fullName>
    </submittedName>
</protein>
<dbReference type="SMART" id="SM00448">
    <property type="entry name" value="REC"/>
    <property type="match status" value="1"/>
</dbReference>
<dbReference type="GO" id="GO:0006355">
    <property type="term" value="P:regulation of DNA-templated transcription"/>
    <property type="evidence" value="ECO:0007669"/>
    <property type="project" value="InterPro"/>
</dbReference>
<evidence type="ECO:0000313" key="7">
    <source>
        <dbReference type="Proteomes" id="UP000535182"/>
    </source>
</evidence>
<evidence type="ECO:0000256" key="1">
    <source>
        <dbReference type="ARBA" id="ARBA00022553"/>
    </source>
</evidence>
<dbReference type="GO" id="GO:0000160">
    <property type="term" value="P:phosphorelay signal transduction system"/>
    <property type="evidence" value="ECO:0007669"/>
    <property type="project" value="InterPro"/>
</dbReference>
<dbReference type="Gene3D" id="3.40.50.2300">
    <property type="match status" value="1"/>
</dbReference>
<evidence type="ECO:0000256" key="3">
    <source>
        <dbReference type="PROSITE-ProRule" id="PRU00169"/>
    </source>
</evidence>
<proteinExistence type="predicted"/>
<dbReference type="CDD" id="cd06170">
    <property type="entry name" value="LuxR_C_like"/>
    <property type="match status" value="1"/>
</dbReference>
<dbReference type="EMBL" id="JACHEB010000001">
    <property type="protein sequence ID" value="MBB5326696.1"/>
    <property type="molecule type" value="Genomic_DNA"/>
</dbReference>
<dbReference type="PROSITE" id="PS00622">
    <property type="entry name" value="HTH_LUXR_1"/>
    <property type="match status" value="1"/>
</dbReference>
<dbReference type="AlphaFoldDB" id="A0A9X0Q9S9"/>
<organism evidence="6 7">
    <name type="scientific">Tunturiibacter gelidiferens</name>
    <dbReference type="NCBI Taxonomy" id="3069689"/>
    <lineage>
        <taxon>Bacteria</taxon>
        <taxon>Pseudomonadati</taxon>
        <taxon>Acidobacteriota</taxon>
        <taxon>Terriglobia</taxon>
        <taxon>Terriglobales</taxon>
        <taxon>Acidobacteriaceae</taxon>
        <taxon>Tunturiibacter</taxon>
    </lineage>
</organism>
<dbReference type="InterPro" id="IPR011006">
    <property type="entry name" value="CheY-like_superfamily"/>
</dbReference>
<dbReference type="InterPro" id="IPR058245">
    <property type="entry name" value="NreC/VraR/RcsB-like_REC"/>
</dbReference>
<feature type="domain" description="HTH luxR-type" evidence="4">
    <location>
        <begin position="135"/>
        <end position="200"/>
    </location>
</feature>
<dbReference type="Pfam" id="PF00072">
    <property type="entry name" value="Response_reg"/>
    <property type="match status" value="1"/>
</dbReference>
<dbReference type="SUPFAM" id="SSF52172">
    <property type="entry name" value="CheY-like"/>
    <property type="match status" value="1"/>
</dbReference>
<dbReference type="GO" id="GO:0003677">
    <property type="term" value="F:DNA binding"/>
    <property type="evidence" value="ECO:0007669"/>
    <property type="project" value="UniProtKB-KW"/>
</dbReference>